<evidence type="ECO:0000256" key="1">
    <source>
        <dbReference type="ARBA" id="ARBA00004141"/>
    </source>
</evidence>
<keyword evidence="3 6" id="KW-0812">Transmembrane</keyword>
<evidence type="ECO:0000256" key="5">
    <source>
        <dbReference type="ARBA" id="ARBA00023136"/>
    </source>
</evidence>
<dbReference type="Proteomes" id="UP000769528">
    <property type="component" value="Unassembled WGS sequence"/>
</dbReference>
<feature type="transmembrane region" description="Helical" evidence="6">
    <location>
        <begin position="238"/>
        <end position="262"/>
    </location>
</feature>
<comment type="similarity">
    <text evidence="2">Belongs to the unc-50 family.</text>
</comment>
<dbReference type="AlphaFoldDB" id="A0A9P8PUE3"/>
<evidence type="ECO:0000256" key="3">
    <source>
        <dbReference type="ARBA" id="ARBA00022692"/>
    </source>
</evidence>
<keyword evidence="4 6" id="KW-1133">Transmembrane helix</keyword>
<name>A0A9P8PUE3_9ASCO</name>
<reference evidence="7" key="2">
    <citation type="submission" date="2021-01" db="EMBL/GenBank/DDBJ databases">
        <authorList>
            <person name="Schikora-Tamarit M.A."/>
        </authorList>
    </citation>
    <scope>NUCLEOTIDE SEQUENCE</scope>
    <source>
        <strain evidence="7">CBS6341</strain>
    </source>
</reference>
<reference evidence="7" key="1">
    <citation type="journal article" date="2021" name="Open Biol.">
        <title>Shared evolutionary footprints suggest mitochondrial oxidative damage underlies multiple complex I losses in fungi.</title>
        <authorList>
            <person name="Schikora-Tamarit M.A."/>
            <person name="Marcet-Houben M."/>
            <person name="Nosek J."/>
            <person name="Gabaldon T."/>
        </authorList>
    </citation>
    <scope>NUCLEOTIDE SEQUENCE</scope>
    <source>
        <strain evidence="7">CBS6341</strain>
    </source>
</reference>
<evidence type="ECO:0000256" key="4">
    <source>
        <dbReference type="ARBA" id="ARBA00022989"/>
    </source>
</evidence>
<feature type="transmembrane region" description="Helical" evidence="6">
    <location>
        <begin position="274"/>
        <end position="295"/>
    </location>
</feature>
<comment type="caution">
    <text evidence="7">The sequence shown here is derived from an EMBL/GenBank/DDBJ whole genome shotgun (WGS) entry which is preliminary data.</text>
</comment>
<evidence type="ECO:0000313" key="8">
    <source>
        <dbReference type="Proteomes" id="UP000769528"/>
    </source>
</evidence>
<organism evidence="7 8">
    <name type="scientific">Wickerhamomyces mucosus</name>
    <dbReference type="NCBI Taxonomy" id="1378264"/>
    <lineage>
        <taxon>Eukaryota</taxon>
        <taxon>Fungi</taxon>
        <taxon>Dikarya</taxon>
        <taxon>Ascomycota</taxon>
        <taxon>Saccharomycotina</taxon>
        <taxon>Saccharomycetes</taxon>
        <taxon>Phaffomycetales</taxon>
        <taxon>Wickerhamomycetaceae</taxon>
        <taxon>Wickerhamomyces</taxon>
    </lineage>
</organism>
<proteinExistence type="inferred from homology"/>
<protein>
    <recommendedName>
        <fullName evidence="9">UNC-50-like protein</fullName>
    </recommendedName>
</protein>
<feature type="transmembrane region" description="Helical" evidence="6">
    <location>
        <begin position="157"/>
        <end position="180"/>
    </location>
</feature>
<dbReference type="Pfam" id="PF05216">
    <property type="entry name" value="UNC-50"/>
    <property type="match status" value="1"/>
</dbReference>
<feature type="transmembrane region" description="Helical" evidence="6">
    <location>
        <begin position="213"/>
        <end position="232"/>
    </location>
</feature>
<dbReference type="InterPro" id="IPR007881">
    <property type="entry name" value="UNC-50"/>
</dbReference>
<keyword evidence="8" id="KW-1185">Reference proteome</keyword>
<evidence type="ECO:0000313" key="7">
    <source>
        <dbReference type="EMBL" id="KAH3678337.1"/>
    </source>
</evidence>
<sequence length="304" mass="34820">MSKRSLVQNIQGLGINSPSTPILPTSINDLPPDDLASFRSGRTTTSTIRSKSSSNIFGSGRHSRLKPSTSSFKIPIYIKRFFKPPTLDFETAIWEIFYLIASPKRVYKSLYYQKQTKNRWARDDPSFVILLSLFITLSAVAWGVAYSPGILSILRLILYMVFIDFFIVGFIISTIGWILANKLFKKKNYNESIGAVSEGDLEWAYCFDIHCNAYLIIWVALYMIQFILLPILKMNNFLGLFLGNTLYFASLSYYFVITFYGYNALPFLEHTQLILFPIGVLGVLYFISLFGFNIARTMTDYYFS</sequence>
<evidence type="ECO:0008006" key="9">
    <source>
        <dbReference type="Google" id="ProtNLM"/>
    </source>
</evidence>
<accession>A0A9P8PUE3</accession>
<dbReference type="PANTHER" id="PTHR12841:SF6">
    <property type="entry name" value="PROTEIN UNC-50 HOMOLOG"/>
    <property type="match status" value="1"/>
</dbReference>
<feature type="transmembrane region" description="Helical" evidence="6">
    <location>
        <begin position="127"/>
        <end position="145"/>
    </location>
</feature>
<dbReference type="PANTHER" id="PTHR12841">
    <property type="entry name" value="PROTEIN UNC-50 HOMOLOG"/>
    <property type="match status" value="1"/>
</dbReference>
<gene>
    <name evidence="7" type="ORF">WICMUC_001570</name>
</gene>
<evidence type="ECO:0000256" key="6">
    <source>
        <dbReference type="SAM" id="Phobius"/>
    </source>
</evidence>
<dbReference type="EMBL" id="JAEUBF010000448">
    <property type="protein sequence ID" value="KAH3678337.1"/>
    <property type="molecule type" value="Genomic_DNA"/>
</dbReference>
<evidence type="ECO:0000256" key="2">
    <source>
        <dbReference type="ARBA" id="ARBA00006293"/>
    </source>
</evidence>
<dbReference type="GO" id="GO:0000139">
    <property type="term" value="C:Golgi membrane"/>
    <property type="evidence" value="ECO:0007669"/>
    <property type="project" value="TreeGrafter"/>
</dbReference>
<dbReference type="OrthoDB" id="10027013at2759"/>
<comment type="subcellular location">
    <subcellularLocation>
        <location evidence="1">Membrane</location>
        <topology evidence="1">Multi-pass membrane protein</topology>
    </subcellularLocation>
</comment>
<keyword evidence="5 6" id="KW-0472">Membrane</keyword>